<dbReference type="InterPro" id="IPR040410">
    <property type="entry name" value="UPF0658_Golgi"/>
</dbReference>
<feature type="transmembrane region" description="Helical" evidence="2">
    <location>
        <begin position="166"/>
        <end position="189"/>
    </location>
</feature>
<evidence type="ECO:0000313" key="3">
    <source>
        <dbReference type="EMBL" id="KAJ3565358.1"/>
    </source>
</evidence>
<keyword evidence="2" id="KW-1133">Transmembrane helix</keyword>
<feature type="transmembrane region" description="Helical" evidence="2">
    <location>
        <begin position="195"/>
        <end position="220"/>
    </location>
</feature>
<evidence type="ECO:0000256" key="1">
    <source>
        <dbReference type="SAM" id="MobiDB-lite"/>
    </source>
</evidence>
<gene>
    <name evidence="3" type="ORF">NP233_g7676</name>
</gene>
<protein>
    <submittedName>
        <fullName evidence="3">Uncharacterized protein</fullName>
    </submittedName>
</protein>
<name>A0AAD5VRE7_9AGAR</name>
<keyword evidence="2" id="KW-0472">Membrane</keyword>
<evidence type="ECO:0000256" key="2">
    <source>
        <dbReference type="SAM" id="Phobius"/>
    </source>
</evidence>
<feature type="transmembrane region" description="Helical" evidence="2">
    <location>
        <begin position="55"/>
        <end position="76"/>
    </location>
</feature>
<accession>A0AAD5VRE7</accession>
<organism evidence="3 4">
    <name type="scientific">Leucocoprinus birnbaumii</name>
    <dbReference type="NCBI Taxonomy" id="56174"/>
    <lineage>
        <taxon>Eukaryota</taxon>
        <taxon>Fungi</taxon>
        <taxon>Dikarya</taxon>
        <taxon>Basidiomycota</taxon>
        <taxon>Agaricomycotina</taxon>
        <taxon>Agaricomycetes</taxon>
        <taxon>Agaricomycetidae</taxon>
        <taxon>Agaricales</taxon>
        <taxon>Agaricineae</taxon>
        <taxon>Agaricaceae</taxon>
        <taxon>Leucocoprinus</taxon>
    </lineage>
</organism>
<dbReference type="Proteomes" id="UP001213000">
    <property type="component" value="Unassembled WGS sequence"/>
</dbReference>
<dbReference type="PANTHER" id="PTHR34391">
    <property type="entry name" value="UPF0658 GOLGI APPARATUS MEMBRANE PROTEIN C1952.10C-RELATED"/>
    <property type="match status" value="1"/>
</dbReference>
<reference evidence="3" key="1">
    <citation type="submission" date="2022-07" db="EMBL/GenBank/DDBJ databases">
        <title>Genome Sequence of Leucocoprinus birnbaumii.</title>
        <authorList>
            <person name="Buettner E."/>
        </authorList>
    </citation>
    <scope>NUCLEOTIDE SEQUENCE</scope>
    <source>
        <strain evidence="3">VT141</strain>
    </source>
</reference>
<dbReference type="EMBL" id="JANIEX010000577">
    <property type="protein sequence ID" value="KAJ3565358.1"/>
    <property type="molecule type" value="Genomic_DNA"/>
</dbReference>
<feature type="transmembrane region" description="Helical" evidence="2">
    <location>
        <begin position="139"/>
        <end position="159"/>
    </location>
</feature>
<evidence type="ECO:0000313" key="4">
    <source>
        <dbReference type="Proteomes" id="UP001213000"/>
    </source>
</evidence>
<keyword evidence="2" id="KW-0812">Transmembrane</keyword>
<dbReference type="AlphaFoldDB" id="A0AAD5VRE7"/>
<comment type="caution">
    <text evidence="3">The sequence shown here is derived from an EMBL/GenBank/DDBJ whole genome shotgun (WGS) entry which is preliminary data.</text>
</comment>
<feature type="region of interest" description="Disordered" evidence="1">
    <location>
        <begin position="256"/>
        <end position="277"/>
    </location>
</feature>
<sequence length="310" mass="35281">MTRGLMTAWSSYELWRTLNFKIIFQMLYANPGTPCNIEFFSEYFQPRLAYEVPNLVLNAIGFAFTCWLSWSLLRMYNSQAMRYVGAPEHINRINKLFLAVLSCLQLEVFIIVTATGLWIDALFNTAIKHISAHTPAYLGVFITTSIILTPWIALGWYSIKREMKRAILGFFFLAFVLIVGWSVMFYSLVYRWTFLQWPFLAGCSVCSFVLIVSSTALGIACRLNFGKGLKQYLAAEAALAESGFAPEVFRHDEEKNTPFDLASPDYKHTSLQSPTSPMKYEQAMPTYHYARQSSHMRSTSTGGNQNLGCE</sequence>
<dbReference type="GO" id="GO:0005794">
    <property type="term" value="C:Golgi apparatus"/>
    <property type="evidence" value="ECO:0007669"/>
    <property type="project" value="TreeGrafter"/>
</dbReference>
<feature type="region of interest" description="Disordered" evidence="1">
    <location>
        <begin position="291"/>
        <end position="310"/>
    </location>
</feature>
<dbReference type="PANTHER" id="PTHR34391:SF2">
    <property type="entry name" value="TRP C-TERMINAL DOMAIN-CONTAINING PROTEIN"/>
    <property type="match status" value="1"/>
</dbReference>
<feature type="transmembrane region" description="Helical" evidence="2">
    <location>
        <begin position="96"/>
        <end position="119"/>
    </location>
</feature>
<keyword evidence="4" id="KW-1185">Reference proteome</keyword>
<proteinExistence type="predicted"/>